<keyword evidence="2" id="KW-0596">Phosphopantetheine</keyword>
<evidence type="ECO:0000256" key="2">
    <source>
        <dbReference type="ARBA" id="ARBA00022450"/>
    </source>
</evidence>
<dbReference type="InterPro" id="IPR020806">
    <property type="entry name" value="PKS_PP-bd"/>
</dbReference>
<dbReference type="SMART" id="SM00823">
    <property type="entry name" value="PKS_PP"/>
    <property type="match status" value="1"/>
</dbReference>
<keyword evidence="3" id="KW-0597">Phosphoprotein</keyword>
<dbReference type="InterPro" id="IPR036736">
    <property type="entry name" value="ACP-like_sf"/>
</dbReference>
<protein>
    <submittedName>
        <fullName evidence="6">Amino acid adenylation domain-containing protein</fullName>
    </submittedName>
</protein>
<evidence type="ECO:0000256" key="3">
    <source>
        <dbReference type="ARBA" id="ARBA00022553"/>
    </source>
</evidence>
<feature type="domain" description="Carrier" evidence="5">
    <location>
        <begin position="901"/>
        <end position="976"/>
    </location>
</feature>
<name>A0ABY5VTI4_9ACTN</name>
<keyword evidence="7" id="KW-1185">Reference proteome</keyword>
<dbReference type="InterPro" id="IPR001242">
    <property type="entry name" value="Condensation_dom"/>
</dbReference>
<dbReference type="Gene3D" id="3.30.559.10">
    <property type="entry name" value="Chloramphenicol acetyltransferase-like domain"/>
    <property type="match status" value="1"/>
</dbReference>
<dbReference type="InterPro" id="IPR010071">
    <property type="entry name" value="AA_adenyl_dom"/>
</dbReference>
<dbReference type="Gene3D" id="3.40.50.980">
    <property type="match status" value="2"/>
</dbReference>
<dbReference type="Pfam" id="PF00550">
    <property type="entry name" value="PP-binding"/>
    <property type="match status" value="1"/>
</dbReference>
<dbReference type="PROSITE" id="PS50075">
    <property type="entry name" value="CARRIER"/>
    <property type="match status" value="1"/>
</dbReference>
<dbReference type="InterPro" id="IPR025110">
    <property type="entry name" value="AMP-bd_C"/>
</dbReference>
<reference evidence="6" key="2">
    <citation type="submission" date="2022-09" db="EMBL/GenBank/DDBJ databases">
        <title>Biosynthetic gene clusters of Dactylosporangioum fulvum.</title>
        <authorList>
            <person name="Caradec T."/>
        </authorList>
    </citation>
    <scope>NUCLEOTIDE SEQUENCE</scope>
    <source>
        <strain evidence="6">NRRL B-16292</strain>
    </source>
</reference>
<dbReference type="Gene3D" id="3.30.559.30">
    <property type="entry name" value="Nonribosomal peptide synthetase, condensation domain"/>
    <property type="match status" value="1"/>
</dbReference>
<dbReference type="InterPro" id="IPR009081">
    <property type="entry name" value="PP-bd_ACP"/>
</dbReference>
<gene>
    <name evidence="6" type="ORF">Dfulv_33880</name>
</gene>
<reference evidence="6" key="1">
    <citation type="submission" date="2021-04" db="EMBL/GenBank/DDBJ databases">
        <authorList>
            <person name="Hartkoorn R.C."/>
            <person name="Beaudoing E."/>
            <person name="Hot D."/>
        </authorList>
    </citation>
    <scope>NUCLEOTIDE SEQUENCE</scope>
    <source>
        <strain evidence="6">NRRL B-16292</strain>
    </source>
</reference>
<dbReference type="NCBIfam" id="TIGR01733">
    <property type="entry name" value="AA-adenyl-dom"/>
    <property type="match status" value="1"/>
</dbReference>
<dbReference type="Gene3D" id="3.30.300.30">
    <property type="match status" value="1"/>
</dbReference>
<sequence length="979" mass="105004">MTELMSSPRSAVAPSRRQRRLLRRYAPASPTDHAVYCLVRLSGRLDADALSRALSALVEQHDELRTAVVDGGDAPVLEVVEPFAVRLVVERVRGARVEQRAALRDDPFDLAEGRLLRARLFDLGPREHLLALAVHELAADRRSLAGLLDELAGAYTGGARNSGAHPPAAGPRDRGQAGAGGDRQVARVRVDLPDAAPAGVTGGLADRAATVAAACAVVLVRESGTDDPGVGVVGTAGDPVPLSLDVDERRPFRDLVTRARTALDEAARAEAARTGTVAGVRVVLEEDRRSTLAFAGLEAELVELVADPVDREIVLRHRHDGDRLHLDLHYPADAVAHATVERLAGRVRTLLATVTAEPDVPLVRLALCTPQERARVLDRGDGGPARQGPFVPVHELLARVAAAHPDRPAVVAERTVTFGALDREAERLAGLLTARGAGPESLVALCLPRVHELVAAVFGVLKAGAAYVPIDPSYPQERIAWMLADSGARLVLTHSSVAARIPADTAAGPLVLDDPATFDGLIGPDRAPVTVDPRHLAYQIYTSGSTGRPKGVQITHSAVANLLRALERAEITDTPGERVAWNASVSFDASVQQWTRLCRGDTLVLLDEQTRSDPAALAETVVAERLSAVDITPSHLRLALPHLREVTPPDGRPVRLLVGGEDIGPPLWKELDELERTGQAGAVNLYGPTECTVDASAGWVRSSGRPHIGRPLPGVRLYVLDAWMRPVPVGMTGDLYIAGGGLARGYRGRPGLTAERFICDVVAGDGSRMYHTGDRARWREDGLLEFAGRADRQVKVRGYRIELGEIEAVLGAAPGVLEALVTMRDDLPSGEGIAAYCRTRSPLDAPALRRWLADRLPEFMIPSTFIHTERFPLTVNGKVDEGRLPPPPGREPATAEPGDDAPHGPIEELLAAVWSDVLGVKDITAHDNFFDLGGHSALAIRVVARLRRDGRIGIPMVAVFEHPRLRDLADHIATAQHRR</sequence>
<dbReference type="SUPFAM" id="SSF52777">
    <property type="entry name" value="CoA-dependent acyltransferases"/>
    <property type="match status" value="2"/>
</dbReference>
<dbReference type="Gene3D" id="2.30.38.10">
    <property type="entry name" value="Luciferase, Domain 3"/>
    <property type="match status" value="1"/>
</dbReference>
<dbReference type="InterPro" id="IPR000873">
    <property type="entry name" value="AMP-dep_synth/lig_dom"/>
</dbReference>
<dbReference type="Pfam" id="PF00501">
    <property type="entry name" value="AMP-binding"/>
    <property type="match status" value="1"/>
</dbReference>
<feature type="region of interest" description="Disordered" evidence="4">
    <location>
        <begin position="877"/>
        <end position="902"/>
    </location>
</feature>
<dbReference type="Pfam" id="PF13193">
    <property type="entry name" value="AMP-binding_C"/>
    <property type="match status" value="1"/>
</dbReference>
<accession>A0ABY5VTI4</accession>
<dbReference type="PANTHER" id="PTHR45527">
    <property type="entry name" value="NONRIBOSOMAL PEPTIDE SYNTHETASE"/>
    <property type="match status" value="1"/>
</dbReference>
<dbReference type="SUPFAM" id="SSF56801">
    <property type="entry name" value="Acetyl-CoA synthetase-like"/>
    <property type="match status" value="1"/>
</dbReference>
<evidence type="ECO:0000256" key="1">
    <source>
        <dbReference type="ARBA" id="ARBA00001957"/>
    </source>
</evidence>
<feature type="region of interest" description="Disordered" evidence="4">
    <location>
        <begin position="158"/>
        <end position="183"/>
    </location>
</feature>
<dbReference type="Pfam" id="PF00668">
    <property type="entry name" value="Condensation"/>
    <property type="match status" value="1"/>
</dbReference>
<comment type="cofactor">
    <cofactor evidence="1">
        <name>pantetheine 4'-phosphate</name>
        <dbReference type="ChEBI" id="CHEBI:47942"/>
    </cofactor>
</comment>
<dbReference type="SUPFAM" id="SSF47336">
    <property type="entry name" value="ACP-like"/>
    <property type="match status" value="1"/>
</dbReference>
<evidence type="ECO:0000256" key="4">
    <source>
        <dbReference type="SAM" id="MobiDB-lite"/>
    </source>
</evidence>
<dbReference type="PANTHER" id="PTHR45527:SF1">
    <property type="entry name" value="FATTY ACID SYNTHASE"/>
    <property type="match status" value="1"/>
</dbReference>
<evidence type="ECO:0000259" key="5">
    <source>
        <dbReference type="PROSITE" id="PS50075"/>
    </source>
</evidence>
<dbReference type="Proteomes" id="UP001059617">
    <property type="component" value="Chromosome"/>
</dbReference>
<dbReference type="InterPro" id="IPR045851">
    <property type="entry name" value="AMP-bd_C_sf"/>
</dbReference>
<evidence type="ECO:0000313" key="6">
    <source>
        <dbReference type="EMBL" id="UWP80129.1"/>
    </source>
</evidence>
<dbReference type="RefSeq" id="WP_259857887.1">
    <property type="nucleotide sequence ID" value="NZ_CP073720.1"/>
</dbReference>
<dbReference type="CDD" id="cd05930">
    <property type="entry name" value="A_NRPS"/>
    <property type="match status" value="1"/>
</dbReference>
<dbReference type="EMBL" id="CP073720">
    <property type="protein sequence ID" value="UWP80129.1"/>
    <property type="molecule type" value="Genomic_DNA"/>
</dbReference>
<dbReference type="InterPro" id="IPR023213">
    <property type="entry name" value="CAT-like_dom_sf"/>
</dbReference>
<proteinExistence type="predicted"/>
<organism evidence="6 7">
    <name type="scientific">Dactylosporangium fulvum</name>
    <dbReference type="NCBI Taxonomy" id="53359"/>
    <lineage>
        <taxon>Bacteria</taxon>
        <taxon>Bacillati</taxon>
        <taxon>Actinomycetota</taxon>
        <taxon>Actinomycetes</taxon>
        <taxon>Micromonosporales</taxon>
        <taxon>Micromonosporaceae</taxon>
        <taxon>Dactylosporangium</taxon>
    </lineage>
</organism>
<dbReference type="Gene3D" id="1.10.1200.10">
    <property type="entry name" value="ACP-like"/>
    <property type="match status" value="1"/>
</dbReference>
<evidence type="ECO:0000313" key="7">
    <source>
        <dbReference type="Proteomes" id="UP001059617"/>
    </source>
</evidence>